<dbReference type="Proteomes" id="UP000504606">
    <property type="component" value="Unplaced"/>
</dbReference>
<evidence type="ECO:0000313" key="1">
    <source>
        <dbReference type="Proteomes" id="UP000504606"/>
    </source>
</evidence>
<gene>
    <name evidence="2" type="primary">LOC127749995</name>
</gene>
<sequence>MVLGHYKANKGLDHYSRDLLCSQVLFKELENDFNKKFERVNYYTMATEIVTLFPTESKETWYDVVKKGNSSTVQGRLRYKYYSIRRGLLKSQLILGCNEENPDATAHATFTDLSEDADDPSFMWLLENYQPWDEVIEKWQETHLRRKKHLLLTKELFYYIDKFPALKQPLGWKLLRMFSAITLWWFLIAMWLASDGIKEQPNLENPLRELWVEYSRIILILIRQEQPKFLKGRKFSSLTSVFTADVIICYSEQRLALTDRD</sequence>
<keyword evidence="1" id="KW-1185">Reference proteome</keyword>
<reference evidence="2" key="1">
    <citation type="submission" date="2025-08" db="UniProtKB">
        <authorList>
            <consortium name="RefSeq"/>
        </authorList>
    </citation>
    <scope>IDENTIFICATION</scope>
    <source>
        <tissue evidence="2">Whole organism</tissue>
    </source>
</reference>
<organism evidence="1 2">
    <name type="scientific">Frankliniella occidentalis</name>
    <name type="common">Western flower thrips</name>
    <name type="synonym">Euthrips occidentalis</name>
    <dbReference type="NCBI Taxonomy" id="133901"/>
    <lineage>
        <taxon>Eukaryota</taxon>
        <taxon>Metazoa</taxon>
        <taxon>Ecdysozoa</taxon>
        <taxon>Arthropoda</taxon>
        <taxon>Hexapoda</taxon>
        <taxon>Insecta</taxon>
        <taxon>Pterygota</taxon>
        <taxon>Neoptera</taxon>
        <taxon>Paraneoptera</taxon>
        <taxon>Thysanoptera</taxon>
        <taxon>Terebrantia</taxon>
        <taxon>Thripoidea</taxon>
        <taxon>Thripidae</taxon>
        <taxon>Frankliniella</taxon>
    </lineage>
</organism>
<evidence type="ECO:0000313" key="2">
    <source>
        <dbReference type="RefSeq" id="XP_052126308.1"/>
    </source>
</evidence>
<name>A0A9C6UCB6_FRAOC</name>
<proteinExistence type="predicted"/>
<dbReference type="RefSeq" id="XP_052126308.1">
    <property type="nucleotide sequence ID" value="XM_052270348.1"/>
</dbReference>
<accession>A0A9C6UCB6</accession>
<dbReference type="KEGG" id="foc:127749995"/>
<dbReference type="AlphaFoldDB" id="A0A9C6UCB6"/>
<dbReference type="OrthoDB" id="7699470at2759"/>
<dbReference type="GeneID" id="127749995"/>
<protein>
    <submittedName>
        <fullName evidence="2">Uncharacterized protein LOC127749995</fullName>
    </submittedName>
</protein>